<evidence type="ECO:0000313" key="1">
    <source>
        <dbReference type="EMBL" id="KAK7253208.1"/>
    </source>
</evidence>
<dbReference type="Proteomes" id="UP001363151">
    <property type="component" value="Unassembled WGS sequence"/>
</dbReference>
<comment type="caution">
    <text evidence="1">The sequence shown here is derived from an EMBL/GenBank/DDBJ whole genome shotgun (WGS) entry which is preliminary data.</text>
</comment>
<evidence type="ECO:0000313" key="2">
    <source>
        <dbReference type="Proteomes" id="UP001363151"/>
    </source>
</evidence>
<gene>
    <name evidence="1" type="ORF">SO694_00001013</name>
</gene>
<dbReference type="SUPFAM" id="SSF52058">
    <property type="entry name" value="L domain-like"/>
    <property type="match status" value="1"/>
</dbReference>
<name>A0ABR1GBV3_AURAN</name>
<organism evidence="1 2">
    <name type="scientific">Aureococcus anophagefferens</name>
    <name type="common">Harmful bloom alga</name>
    <dbReference type="NCBI Taxonomy" id="44056"/>
    <lineage>
        <taxon>Eukaryota</taxon>
        <taxon>Sar</taxon>
        <taxon>Stramenopiles</taxon>
        <taxon>Ochrophyta</taxon>
        <taxon>Pelagophyceae</taxon>
        <taxon>Pelagomonadales</taxon>
        <taxon>Pelagomonadaceae</taxon>
        <taxon>Aureococcus</taxon>
    </lineage>
</organism>
<dbReference type="Gene3D" id="3.80.10.10">
    <property type="entry name" value="Ribonuclease Inhibitor"/>
    <property type="match status" value="1"/>
</dbReference>
<dbReference type="InterPro" id="IPR001611">
    <property type="entry name" value="Leu-rich_rpt"/>
</dbReference>
<accession>A0ABR1GBV3</accession>
<dbReference type="InterPro" id="IPR032675">
    <property type="entry name" value="LRR_dom_sf"/>
</dbReference>
<reference evidence="1 2" key="1">
    <citation type="submission" date="2024-03" db="EMBL/GenBank/DDBJ databases">
        <title>Aureococcus anophagefferens CCMP1851 and Kratosvirus quantuckense: Draft genome of a second virus-susceptible host strain in the model system.</title>
        <authorList>
            <person name="Chase E."/>
            <person name="Truchon A.R."/>
            <person name="Schepens W."/>
            <person name="Wilhelm S.W."/>
        </authorList>
    </citation>
    <scope>NUCLEOTIDE SEQUENCE [LARGE SCALE GENOMIC DNA]</scope>
    <source>
        <strain evidence="1 2">CCMP1851</strain>
    </source>
</reference>
<dbReference type="EMBL" id="JBBJCI010000035">
    <property type="protein sequence ID" value="KAK7253208.1"/>
    <property type="molecule type" value="Genomic_DNA"/>
</dbReference>
<dbReference type="Pfam" id="PF13855">
    <property type="entry name" value="LRR_8"/>
    <property type="match status" value="1"/>
</dbReference>
<protein>
    <submittedName>
        <fullName evidence="1">Uncharacterized protein</fullName>
    </submittedName>
</protein>
<proteinExistence type="predicted"/>
<keyword evidence="2" id="KW-1185">Reference proteome</keyword>
<sequence>MALFFPSCFCYSDDQADSDSEAVLTAELLEPLDEARAMGGRVARKKLSLRAAAPPPAAADFLAAALPNDGGGDSGDDEAHQDLSAQSLESVPGYAVAESCRVLDLSRNLLDVLEAPLFARLRCLVELDLSRNKIRVVPPEIAACRGLCKLNLLSNSLFPVARSLPVDALATLPLVVLDVRFNKKIKAGAAAALREALPGCDVRATTEKPTKAPQACDIADSCAGARDASTLRAQLEPYSTPQLTRRLEVTFGAALPDDARGDRERVFAALLAAYAATGVGDGLGAREVVYAAGAPVSDAVADALLDALRRTAWTSTRERPRVDADHYLTLQRPRTKYYDADGNYNAAGQKAQKNAAKLAKHRAVWDLAVAALAEVDAAYAETFTSLAVTHGFRGSPHIDTENLAAFYGCSLGDYSAGGGMIAVEYDASTVCWVDTRRRFGRVDGRFPHWVTDYSGERYSLIYYRTEGDADPLPDVPVDGAYRLEGAA</sequence>